<dbReference type="Gene3D" id="2.60.40.150">
    <property type="entry name" value="C2 domain"/>
    <property type="match status" value="1"/>
</dbReference>
<evidence type="ECO:0000256" key="1">
    <source>
        <dbReference type="PROSITE-ProRule" id="PRU00983"/>
    </source>
</evidence>
<dbReference type="PROSITE" id="PS51650">
    <property type="entry name" value="C2_DOCK"/>
    <property type="match status" value="1"/>
</dbReference>
<reference evidence="3 4" key="1">
    <citation type="submission" date="2017-12" db="EMBL/GenBank/DDBJ databases">
        <title>High-resolution comparative analysis of great ape genomes.</title>
        <authorList>
            <person name="Pollen A."/>
            <person name="Hastie A."/>
            <person name="Hormozdiari F."/>
            <person name="Dougherty M."/>
            <person name="Liu R."/>
            <person name="Chaisson M."/>
            <person name="Hoppe E."/>
            <person name="Hill C."/>
            <person name="Pang A."/>
            <person name="Hillier L."/>
            <person name="Baker C."/>
            <person name="Armstrong J."/>
            <person name="Shendure J."/>
            <person name="Paten B."/>
            <person name="Wilson R."/>
            <person name="Chao H."/>
            <person name="Schneider V."/>
            <person name="Ventura M."/>
            <person name="Kronenberg Z."/>
            <person name="Murali S."/>
            <person name="Gordon D."/>
            <person name="Cantsilieris S."/>
            <person name="Munson K."/>
            <person name="Nelson B."/>
            <person name="Raja A."/>
            <person name="Underwood J."/>
            <person name="Diekhans M."/>
            <person name="Fiddes I."/>
            <person name="Haussler D."/>
            <person name="Eichler E."/>
        </authorList>
    </citation>
    <scope>NUCLEOTIDE SEQUENCE [LARGE SCALE GENOMIC DNA]</scope>
    <source>
        <strain evidence="3">Yerkes chimp pedigree #C0471</strain>
    </source>
</reference>
<evidence type="ECO:0000259" key="2">
    <source>
        <dbReference type="PROSITE" id="PS51650"/>
    </source>
</evidence>
<comment type="caution">
    <text evidence="3">The sequence shown here is derived from an EMBL/GenBank/DDBJ whole genome shotgun (WGS) entry which is preliminary data.</text>
</comment>
<dbReference type="InterPro" id="IPR027007">
    <property type="entry name" value="C2_DOCK-type_domain"/>
</dbReference>
<evidence type="ECO:0000313" key="3">
    <source>
        <dbReference type="EMBL" id="PNI51449.1"/>
    </source>
</evidence>
<dbReference type="CDD" id="cd08696">
    <property type="entry name" value="C2_Dock-C"/>
    <property type="match status" value="1"/>
</dbReference>
<name>A0A2J8LW51_PANTR</name>
<sequence>YPHSLNFSSRQGSVRNLAVRVQYMTGEDPSQALPVIFGKSSCSEFTREAFTPVVYHNKSPEFYEEFKLHLPACVTENHHLLFTFYHVSCQPRPGTALETPVGFTWIPLLQHGRLRTGPFCLPVSVDQPPPSYSVLTPDVALPGMRWVDGHKGVFSVELTAVSSVHPQDPYLDKFFTLVHVLEEGAFPFRLKDTVLSEGNVEQELRASLAALRLASPEPLVAFSHHVLDKLVRLVIRPPIISGQIVNLGRGAFEAMAHVVSLVHRSLEAAQDARGHCPQLAAYVHYAFRLPGTEPSLPDGAPPVTVQAATLARGSGRPASLYLARSKSISSSNPDLAVAPGSVDDEVSRILASKAIDRTSSRASSYLEGSSSAPPATQLRPTVQKLLHEELALQWVVSSSAVREAILQHAWFFFQLMVKSMALHLLLGQRLDTPRKLRFPGRFLDDITALVGSVGLEVITRVHK</sequence>
<comment type="similarity">
    <text evidence="1">Belongs to the DOCK family.</text>
</comment>
<dbReference type="GO" id="GO:0005085">
    <property type="term" value="F:guanyl-nucleotide exchange factor activity"/>
    <property type="evidence" value="ECO:0007669"/>
    <property type="project" value="InterPro"/>
</dbReference>
<dbReference type="InterPro" id="IPR037808">
    <property type="entry name" value="C2_Dock-C"/>
</dbReference>
<feature type="domain" description="C2 DOCK-type" evidence="2">
    <location>
        <begin position="1"/>
        <end position="161"/>
    </location>
</feature>
<dbReference type="PANTHER" id="PTHR23317:SF65">
    <property type="entry name" value="DEDICATOR OF CYTOKINESIS PROTEIN 6"/>
    <property type="match status" value="1"/>
</dbReference>
<dbReference type="GO" id="GO:0007264">
    <property type="term" value="P:small GTPase-mediated signal transduction"/>
    <property type="evidence" value="ECO:0007669"/>
    <property type="project" value="InterPro"/>
</dbReference>
<gene>
    <name evidence="3" type="ORF">CK820_G0026489</name>
</gene>
<evidence type="ECO:0000313" key="4">
    <source>
        <dbReference type="Proteomes" id="UP000236370"/>
    </source>
</evidence>
<organism evidence="3 4">
    <name type="scientific">Pan troglodytes</name>
    <name type="common">Chimpanzee</name>
    <dbReference type="NCBI Taxonomy" id="9598"/>
    <lineage>
        <taxon>Eukaryota</taxon>
        <taxon>Metazoa</taxon>
        <taxon>Chordata</taxon>
        <taxon>Craniata</taxon>
        <taxon>Vertebrata</taxon>
        <taxon>Euteleostomi</taxon>
        <taxon>Mammalia</taxon>
        <taxon>Eutheria</taxon>
        <taxon>Euarchontoglires</taxon>
        <taxon>Primates</taxon>
        <taxon>Haplorrhini</taxon>
        <taxon>Catarrhini</taxon>
        <taxon>Hominidae</taxon>
        <taxon>Pan</taxon>
    </lineage>
</organism>
<dbReference type="Proteomes" id="UP000236370">
    <property type="component" value="Unassembled WGS sequence"/>
</dbReference>
<protein>
    <submittedName>
        <fullName evidence="3">DOCK6 isoform 6</fullName>
    </submittedName>
</protein>
<feature type="non-terminal residue" evidence="3">
    <location>
        <position position="463"/>
    </location>
</feature>
<dbReference type="AlphaFoldDB" id="A0A2J8LW51"/>
<dbReference type="EMBL" id="NBAG03000278">
    <property type="protein sequence ID" value="PNI51449.1"/>
    <property type="molecule type" value="Genomic_DNA"/>
</dbReference>
<feature type="non-terminal residue" evidence="3">
    <location>
        <position position="1"/>
    </location>
</feature>
<accession>A0A2J8LW51</accession>
<dbReference type="InterPro" id="IPR026791">
    <property type="entry name" value="DOCK"/>
</dbReference>
<dbReference type="Pfam" id="PF14429">
    <property type="entry name" value="DOCK-C2"/>
    <property type="match status" value="1"/>
</dbReference>
<dbReference type="PANTHER" id="PTHR23317">
    <property type="entry name" value="DEDICATOR OF CYTOKINESIS DOCK"/>
    <property type="match status" value="1"/>
</dbReference>
<dbReference type="InterPro" id="IPR035892">
    <property type="entry name" value="C2_domain_sf"/>
</dbReference>
<proteinExistence type="inferred from homology"/>
<dbReference type="FunFam" id="2.60.40.150:FF:000022">
    <property type="entry name" value="Dedicator of cytokinesis protein 7"/>
    <property type="match status" value="1"/>
</dbReference>